<dbReference type="InterPro" id="IPR010982">
    <property type="entry name" value="Lambda_DNA-bd_dom_sf"/>
</dbReference>
<dbReference type="InterPro" id="IPR043472">
    <property type="entry name" value="Macro_dom-like"/>
</dbReference>
<sequence>MTLGELEPRPGTIHTVEDLVRELRRLRRRAARPGQVQVSIRELAARIHRAPSTLEPYLNGKRLCPADVYEDMLRALGITPDQLRPWLDAWERVADGGLTQVPSQRGGRQRLLSHSSTVRYRTASGRTVGVVAGDLRRVTGVDVWVNSENTDMRMSRFEEYSVSAIIRFEGAVRDETGHVLDDRVADELEARVGGRRPVAAGTAIATGAGALTDHNGVRHIIHVAAVRGEPGEGYRQVADIGRCVTNALTEAERLTDVRSIVFPLLGAGVAAGVLEPTVDAMVGAVTDHFVTHGPEWSGLDTVYLLASTAEELDACRRVLDATPDLAPEH</sequence>
<dbReference type="Pfam" id="PF13560">
    <property type="entry name" value="HTH_31"/>
    <property type="match status" value="1"/>
</dbReference>
<dbReference type="SMART" id="SM00530">
    <property type="entry name" value="HTH_XRE"/>
    <property type="match status" value="1"/>
</dbReference>
<evidence type="ECO:0000313" key="2">
    <source>
        <dbReference type="EMBL" id="UWP83246.1"/>
    </source>
</evidence>
<dbReference type="CDD" id="cd00093">
    <property type="entry name" value="HTH_XRE"/>
    <property type="match status" value="1"/>
</dbReference>
<keyword evidence="3" id="KW-1185">Reference proteome</keyword>
<gene>
    <name evidence="2" type="ORF">Dfulv_02775</name>
</gene>
<dbReference type="RefSeq" id="WP_259861026.1">
    <property type="nucleotide sequence ID" value="NZ_BAAAST010000066.1"/>
</dbReference>
<dbReference type="PROSITE" id="PS51154">
    <property type="entry name" value="MACRO"/>
    <property type="match status" value="1"/>
</dbReference>
<name>A0ABY5W580_9ACTN</name>
<proteinExistence type="predicted"/>
<organism evidence="2 3">
    <name type="scientific">Dactylosporangium fulvum</name>
    <dbReference type="NCBI Taxonomy" id="53359"/>
    <lineage>
        <taxon>Bacteria</taxon>
        <taxon>Bacillati</taxon>
        <taxon>Actinomycetota</taxon>
        <taxon>Actinomycetes</taxon>
        <taxon>Micromonosporales</taxon>
        <taxon>Micromonosporaceae</taxon>
        <taxon>Dactylosporangium</taxon>
    </lineage>
</organism>
<dbReference type="InterPro" id="IPR002589">
    <property type="entry name" value="Macro_dom"/>
</dbReference>
<reference evidence="2" key="1">
    <citation type="submission" date="2021-04" db="EMBL/GenBank/DDBJ databases">
        <authorList>
            <person name="Hartkoorn R.C."/>
            <person name="Beaudoing E."/>
            <person name="Hot D."/>
        </authorList>
    </citation>
    <scope>NUCLEOTIDE SEQUENCE</scope>
    <source>
        <strain evidence="2">NRRL B-16292</strain>
    </source>
</reference>
<accession>A0ABY5W580</accession>
<evidence type="ECO:0000313" key="3">
    <source>
        <dbReference type="Proteomes" id="UP001059617"/>
    </source>
</evidence>
<protein>
    <submittedName>
        <fullName evidence="2">Helix-turn-helix domain-containing protein</fullName>
    </submittedName>
</protein>
<dbReference type="InterPro" id="IPR001387">
    <property type="entry name" value="Cro/C1-type_HTH"/>
</dbReference>
<reference evidence="2" key="2">
    <citation type="submission" date="2022-09" db="EMBL/GenBank/DDBJ databases">
        <title>Biosynthetic gene clusters of Dactylosporangioum fulvum.</title>
        <authorList>
            <person name="Caradec T."/>
        </authorList>
    </citation>
    <scope>NUCLEOTIDE SEQUENCE</scope>
    <source>
        <strain evidence="2">NRRL B-16292</strain>
    </source>
</reference>
<dbReference type="Gene3D" id="3.40.220.10">
    <property type="entry name" value="Leucine Aminopeptidase, subunit E, domain 1"/>
    <property type="match status" value="1"/>
</dbReference>
<dbReference type="Gene3D" id="1.10.260.40">
    <property type="entry name" value="lambda repressor-like DNA-binding domains"/>
    <property type="match status" value="1"/>
</dbReference>
<dbReference type="Proteomes" id="UP001059617">
    <property type="component" value="Chromosome"/>
</dbReference>
<dbReference type="EMBL" id="CP073720">
    <property type="protein sequence ID" value="UWP83246.1"/>
    <property type="molecule type" value="Genomic_DNA"/>
</dbReference>
<dbReference type="SMART" id="SM00506">
    <property type="entry name" value="A1pp"/>
    <property type="match status" value="1"/>
</dbReference>
<dbReference type="SUPFAM" id="SSF47413">
    <property type="entry name" value="lambda repressor-like DNA-binding domains"/>
    <property type="match status" value="1"/>
</dbReference>
<feature type="domain" description="Macro" evidence="1">
    <location>
        <begin position="115"/>
        <end position="323"/>
    </location>
</feature>
<evidence type="ECO:0000259" key="1">
    <source>
        <dbReference type="PROSITE" id="PS51154"/>
    </source>
</evidence>
<dbReference type="Pfam" id="PF01661">
    <property type="entry name" value="Macro"/>
    <property type="match status" value="1"/>
</dbReference>
<dbReference type="SUPFAM" id="SSF52949">
    <property type="entry name" value="Macro domain-like"/>
    <property type="match status" value="1"/>
</dbReference>